<evidence type="ECO:0000313" key="2">
    <source>
        <dbReference type="EMBL" id="KNZ51741.1"/>
    </source>
</evidence>
<name>A0A0L6UT63_9BASI</name>
<protein>
    <submittedName>
        <fullName evidence="2">Uncharacterized protein</fullName>
    </submittedName>
</protein>
<dbReference type="VEuPathDB" id="FungiDB:VP01_3831g1"/>
<proteinExistence type="predicted"/>
<sequence length="362" mass="41329">MSLLNLPPKNFFGLWTASATHLFSQAVALEGKLLLFLFVFKLNISPDYSQTSPNQERITRIQNLLQSMTPLDREKRLDSIKQLLEGTQTTWGRPTAAEKKPPITESCNPSGFEYAKPNKSKLQGKEEEKTQMKEEKKTRTQPSCSSSIKKKKIKPPPEAPHLITEIPSMAQDYIENIFNIKANRHCGFRAISHEICGKNLSQVNTSITQGKTFRISFRVARSKEHVIQFSTEETKDCVIFFPHCQLELLKVQPATHCEDTGVGHTSNLGGSQVKNPFIAAPKILNIYQIPWKLCLVHILWNIPEHCIIALLHRMKIQLLSFCRFFKKKCIVFLKNLGKLFFLFLAWIMHLESVTGRPEGTRL</sequence>
<reference evidence="2 3" key="1">
    <citation type="submission" date="2015-08" db="EMBL/GenBank/DDBJ databases">
        <title>Next Generation Sequencing and Analysis of the Genome of Puccinia sorghi L Schw, the Causal Agent of Maize Common Rust.</title>
        <authorList>
            <person name="Rochi L."/>
            <person name="Burguener G."/>
            <person name="Darino M."/>
            <person name="Turjanski A."/>
            <person name="Kreff E."/>
            <person name="Dieguez M.J."/>
            <person name="Sacco F."/>
        </authorList>
    </citation>
    <scope>NUCLEOTIDE SEQUENCE [LARGE SCALE GENOMIC DNA]</scope>
    <source>
        <strain evidence="2 3">RO10H11247</strain>
    </source>
</reference>
<dbReference type="OrthoDB" id="2379842at2759"/>
<organism evidence="2 3">
    <name type="scientific">Puccinia sorghi</name>
    <dbReference type="NCBI Taxonomy" id="27349"/>
    <lineage>
        <taxon>Eukaryota</taxon>
        <taxon>Fungi</taxon>
        <taxon>Dikarya</taxon>
        <taxon>Basidiomycota</taxon>
        <taxon>Pucciniomycotina</taxon>
        <taxon>Pucciniomycetes</taxon>
        <taxon>Pucciniales</taxon>
        <taxon>Pucciniaceae</taxon>
        <taxon>Puccinia</taxon>
    </lineage>
</organism>
<accession>A0A0L6UT63</accession>
<evidence type="ECO:0000256" key="1">
    <source>
        <dbReference type="SAM" id="MobiDB-lite"/>
    </source>
</evidence>
<evidence type="ECO:0000313" key="3">
    <source>
        <dbReference type="Proteomes" id="UP000037035"/>
    </source>
</evidence>
<feature type="compositionally biased region" description="Basic and acidic residues" evidence="1">
    <location>
        <begin position="123"/>
        <end position="138"/>
    </location>
</feature>
<comment type="caution">
    <text evidence="2">The sequence shown here is derived from an EMBL/GenBank/DDBJ whole genome shotgun (WGS) entry which is preliminary data.</text>
</comment>
<dbReference type="Proteomes" id="UP000037035">
    <property type="component" value="Unassembled WGS sequence"/>
</dbReference>
<keyword evidence="3" id="KW-1185">Reference proteome</keyword>
<dbReference type="EMBL" id="LAVV01008870">
    <property type="protein sequence ID" value="KNZ51741.1"/>
    <property type="molecule type" value="Genomic_DNA"/>
</dbReference>
<feature type="region of interest" description="Disordered" evidence="1">
    <location>
        <begin position="91"/>
        <end position="160"/>
    </location>
</feature>
<gene>
    <name evidence="2" type="ORF">VP01_3831g1</name>
</gene>
<dbReference type="AlphaFoldDB" id="A0A0L6UT63"/>